<reference evidence="1 2" key="1">
    <citation type="submission" date="2019-04" db="EMBL/GenBank/DDBJ databases">
        <title>Pedobacter sp. AR-2-6 sp. nov., isolated from Arctic soil.</title>
        <authorList>
            <person name="Dahal R.H."/>
            <person name="Kim D.-U."/>
        </authorList>
    </citation>
    <scope>NUCLEOTIDE SEQUENCE [LARGE SCALE GENOMIC DNA]</scope>
    <source>
        <strain evidence="1 2">AR-2-6</strain>
    </source>
</reference>
<sequence>MEEISDQEAPMEEEAVFHCRYVHSIYNETIEDFDHFDGAIRTYPFEDMVERTAKNFKEYGKNSAYKKLFKVNKKLPIHKWKSLVTLFLRGNSLIYEYFGFKEEIEKLRSPKKAQLDLMDKLVPFSITEKEGLKILVSYFKVNDLREGRYVDAFDIMSDGNQKFKCVDFPILEMKKAPQRLGDDLIIPDDIEYIKCEDRYWNIPSIMHQGDNAGVLLANTILALKNLFNKMIAKGKVFDISITGL</sequence>
<organism evidence="1 2">
    <name type="scientific">Pedobacter cryotolerans</name>
    <dbReference type="NCBI Taxonomy" id="2571270"/>
    <lineage>
        <taxon>Bacteria</taxon>
        <taxon>Pseudomonadati</taxon>
        <taxon>Bacteroidota</taxon>
        <taxon>Sphingobacteriia</taxon>
        <taxon>Sphingobacteriales</taxon>
        <taxon>Sphingobacteriaceae</taxon>
        <taxon>Pedobacter</taxon>
    </lineage>
</organism>
<accession>A0A4V5NXN6</accession>
<evidence type="ECO:0000313" key="2">
    <source>
        <dbReference type="Proteomes" id="UP000310477"/>
    </source>
</evidence>
<dbReference type="RefSeq" id="WP_136877219.1">
    <property type="nucleotide sequence ID" value="NZ_SWBO01000005.1"/>
</dbReference>
<dbReference type="Proteomes" id="UP000310477">
    <property type="component" value="Unassembled WGS sequence"/>
</dbReference>
<protein>
    <submittedName>
        <fullName evidence="1">Uncharacterized protein</fullName>
    </submittedName>
</protein>
<name>A0A4V5NXN6_9SPHI</name>
<dbReference type="EMBL" id="SWBO01000005">
    <property type="protein sequence ID" value="TKC00056.1"/>
    <property type="molecule type" value="Genomic_DNA"/>
</dbReference>
<evidence type="ECO:0000313" key="1">
    <source>
        <dbReference type="EMBL" id="TKC00056.1"/>
    </source>
</evidence>
<dbReference type="AlphaFoldDB" id="A0A4V5NXN6"/>
<keyword evidence="2" id="KW-1185">Reference proteome</keyword>
<dbReference type="OrthoDB" id="8434905at2"/>
<gene>
    <name evidence="1" type="ORF">FA045_11495</name>
</gene>
<proteinExistence type="predicted"/>
<comment type="caution">
    <text evidence="1">The sequence shown here is derived from an EMBL/GenBank/DDBJ whole genome shotgun (WGS) entry which is preliminary data.</text>
</comment>